<feature type="domain" description="BON" evidence="2">
    <location>
        <begin position="126"/>
        <end position="163"/>
    </location>
</feature>
<evidence type="ECO:0000313" key="5">
    <source>
        <dbReference type="Proteomes" id="UP001141629"/>
    </source>
</evidence>
<keyword evidence="1" id="KW-0732">Signal</keyword>
<sequence length="164" mass="16243">MRSVLLLALTLLFVVAGCGKSGDAGTAAEATPPAGPATTSSAVAKTGPFGAMSIVRTANGFTVTGEVPDASLKSDLPATLRQAMPGAKIVDQLTVKPGVVAPEFSGLGALFGVAMDVQGFGVKLVGDTATLTGSAKTEAAKTAAATAVDETWPNVKVANDIRVG</sequence>
<protein>
    <recommendedName>
        <fullName evidence="6">BON domain-containing protein</fullName>
    </recommendedName>
</protein>
<dbReference type="Proteomes" id="UP001141629">
    <property type="component" value="Unassembled WGS sequence"/>
</dbReference>
<dbReference type="InterPro" id="IPR054121">
    <property type="entry name" value="ArfA_BON-like"/>
</dbReference>
<feature type="chain" id="PRO_5040786831" description="BON domain-containing protein" evidence="1">
    <location>
        <begin position="17"/>
        <end position="164"/>
    </location>
</feature>
<feature type="domain" description="Peptidoglycan-binding protein ArfA BON-like" evidence="3">
    <location>
        <begin position="52"/>
        <end position="97"/>
    </location>
</feature>
<dbReference type="Pfam" id="PF21923">
    <property type="entry name" value="BON_like"/>
    <property type="match status" value="1"/>
</dbReference>
<evidence type="ECO:0000259" key="2">
    <source>
        <dbReference type="Pfam" id="PF04972"/>
    </source>
</evidence>
<reference evidence="4" key="1">
    <citation type="submission" date="2020-07" db="EMBL/GenBank/DDBJ databases">
        <authorList>
            <person name="Pettersson B.M.F."/>
            <person name="Behra P.R.K."/>
            <person name="Ramesh M."/>
            <person name="Das S."/>
            <person name="Dasgupta S."/>
            <person name="Kirsebom L.A."/>
        </authorList>
    </citation>
    <scope>NUCLEOTIDE SEQUENCE</scope>
    <source>
        <strain evidence="4">DSM 44838</strain>
    </source>
</reference>
<dbReference type="RefSeq" id="WP_263993896.1">
    <property type="nucleotide sequence ID" value="NZ_JACKVK010000001.1"/>
</dbReference>
<evidence type="ECO:0000313" key="4">
    <source>
        <dbReference type="EMBL" id="MCV7419167.1"/>
    </source>
</evidence>
<dbReference type="EMBL" id="JACKVK010000001">
    <property type="protein sequence ID" value="MCV7419167.1"/>
    <property type="molecule type" value="Genomic_DNA"/>
</dbReference>
<feature type="signal peptide" evidence="1">
    <location>
        <begin position="1"/>
        <end position="16"/>
    </location>
</feature>
<dbReference type="Pfam" id="PF04972">
    <property type="entry name" value="BON"/>
    <property type="match status" value="1"/>
</dbReference>
<keyword evidence="5" id="KW-1185">Reference proteome</keyword>
<dbReference type="InterPro" id="IPR007055">
    <property type="entry name" value="BON_dom"/>
</dbReference>
<accession>A0A9X3C1E4</accession>
<comment type="caution">
    <text evidence="4">The sequence shown here is derived from an EMBL/GenBank/DDBJ whole genome shotgun (WGS) entry which is preliminary data.</text>
</comment>
<evidence type="ECO:0000256" key="1">
    <source>
        <dbReference type="SAM" id="SignalP"/>
    </source>
</evidence>
<organism evidence="4 5">
    <name type="scientific">Mycobacterium yunnanensis</name>
    <dbReference type="NCBI Taxonomy" id="368477"/>
    <lineage>
        <taxon>Bacteria</taxon>
        <taxon>Bacillati</taxon>
        <taxon>Actinomycetota</taxon>
        <taxon>Actinomycetes</taxon>
        <taxon>Mycobacteriales</taxon>
        <taxon>Mycobacteriaceae</taxon>
        <taxon>Mycobacterium</taxon>
    </lineage>
</organism>
<gene>
    <name evidence="4" type="ORF">H7K45_01305</name>
</gene>
<proteinExistence type="predicted"/>
<dbReference type="AlphaFoldDB" id="A0A9X3C1E4"/>
<name>A0A9X3C1E4_9MYCO</name>
<evidence type="ECO:0008006" key="6">
    <source>
        <dbReference type="Google" id="ProtNLM"/>
    </source>
</evidence>
<reference evidence="4" key="2">
    <citation type="journal article" date="2022" name="BMC Genomics">
        <title>Comparative genome analysis of mycobacteria focusing on tRNA and non-coding RNA.</title>
        <authorList>
            <person name="Behra P.R.K."/>
            <person name="Pettersson B.M.F."/>
            <person name="Ramesh M."/>
            <person name="Das S."/>
            <person name="Dasgupta S."/>
            <person name="Kirsebom L.A."/>
        </authorList>
    </citation>
    <scope>NUCLEOTIDE SEQUENCE</scope>
    <source>
        <strain evidence="4">DSM 44838</strain>
    </source>
</reference>
<evidence type="ECO:0000259" key="3">
    <source>
        <dbReference type="Pfam" id="PF21923"/>
    </source>
</evidence>
<dbReference type="Gene3D" id="3.40.1520.20">
    <property type="match status" value="1"/>
</dbReference>
<dbReference type="PROSITE" id="PS51257">
    <property type="entry name" value="PROKAR_LIPOPROTEIN"/>
    <property type="match status" value="1"/>
</dbReference>